<dbReference type="OMA" id="VECKQEC"/>
<evidence type="ECO:0000256" key="2">
    <source>
        <dbReference type="ARBA" id="ARBA00022529"/>
    </source>
</evidence>
<evidence type="ECO:0000256" key="6">
    <source>
        <dbReference type="SAM" id="SignalP"/>
    </source>
</evidence>
<comment type="similarity">
    <text evidence="1">Belongs to the DEFL family.</text>
</comment>
<dbReference type="Proteomes" id="UP000075243">
    <property type="component" value="Unassembled WGS sequence"/>
</dbReference>
<keyword evidence="2" id="KW-0929">Antimicrobial</keyword>
<dbReference type="PANTHER" id="PTHR33830">
    <property type="entry name" value="DEFENSIN-LIKE PROTEIN 184-RELATED"/>
    <property type="match status" value="1"/>
</dbReference>
<dbReference type="EMBL" id="KQ483966">
    <property type="protein sequence ID" value="KYP38793.1"/>
    <property type="molecule type" value="Genomic_DNA"/>
</dbReference>
<dbReference type="InterPro" id="IPR010851">
    <property type="entry name" value="DEFL"/>
</dbReference>
<evidence type="ECO:0000256" key="1">
    <source>
        <dbReference type="ARBA" id="ARBA00006722"/>
    </source>
</evidence>
<reference evidence="7" key="1">
    <citation type="journal article" date="2012" name="Nat. Biotechnol.">
        <title>Draft genome sequence of pigeonpea (Cajanus cajan), an orphan legume crop of resource-poor farmers.</title>
        <authorList>
            <person name="Varshney R.K."/>
            <person name="Chen W."/>
            <person name="Li Y."/>
            <person name="Bharti A.K."/>
            <person name="Saxena R.K."/>
            <person name="Schlueter J.A."/>
            <person name="Donoghue M.T."/>
            <person name="Azam S."/>
            <person name="Fan G."/>
            <person name="Whaley A.M."/>
            <person name="Farmer A.D."/>
            <person name="Sheridan J."/>
            <person name="Iwata A."/>
            <person name="Tuteja R."/>
            <person name="Penmetsa R.V."/>
            <person name="Wu W."/>
            <person name="Upadhyaya H.D."/>
            <person name="Yang S.P."/>
            <person name="Shah T."/>
            <person name="Saxena K.B."/>
            <person name="Michael T."/>
            <person name="McCombie W.R."/>
            <person name="Yang B."/>
            <person name="Zhang G."/>
            <person name="Yang H."/>
            <person name="Wang J."/>
            <person name="Spillane C."/>
            <person name="Cook D.R."/>
            <person name="May G.D."/>
            <person name="Xu X."/>
            <person name="Jackson S.A."/>
        </authorList>
    </citation>
    <scope>NUCLEOTIDE SEQUENCE [LARGE SCALE GENOMIC DNA]</scope>
</reference>
<dbReference type="GO" id="GO:0031640">
    <property type="term" value="P:killing of cells of another organism"/>
    <property type="evidence" value="ECO:0007669"/>
    <property type="project" value="UniProtKB-KW"/>
</dbReference>
<evidence type="ECO:0000256" key="4">
    <source>
        <dbReference type="ARBA" id="ARBA00022821"/>
    </source>
</evidence>
<dbReference type="Gramene" id="C.cajan_40566.t">
    <property type="protein sequence ID" value="C.cajan_40566.t"/>
    <property type="gene ID" value="C.cajan_40566"/>
</dbReference>
<dbReference type="PANTHER" id="PTHR33830:SF21">
    <property type="entry name" value="DEFENSIN-LIKE PROTEIN 165-RELATED"/>
    <property type="match status" value="1"/>
</dbReference>
<organism evidence="7 8">
    <name type="scientific">Cajanus cajan</name>
    <name type="common">Pigeon pea</name>
    <name type="synonym">Cajanus indicus</name>
    <dbReference type="NCBI Taxonomy" id="3821"/>
    <lineage>
        <taxon>Eukaryota</taxon>
        <taxon>Viridiplantae</taxon>
        <taxon>Streptophyta</taxon>
        <taxon>Embryophyta</taxon>
        <taxon>Tracheophyta</taxon>
        <taxon>Spermatophyta</taxon>
        <taxon>Magnoliopsida</taxon>
        <taxon>eudicotyledons</taxon>
        <taxon>Gunneridae</taxon>
        <taxon>Pentapetalae</taxon>
        <taxon>rosids</taxon>
        <taxon>fabids</taxon>
        <taxon>Fabales</taxon>
        <taxon>Fabaceae</taxon>
        <taxon>Papilionoideae</taxon>
        <taxon>50 kb inversion clade</taxon>
        <taxon>NPAAA clade</taxon>
        <taxon>indigoferoid/millettioid clade</taxon>
        <taxon>Phaseoleae</taxon>
        <taxon>Cajanus</taxon>
    </lineage>
</organism>
<evidence type="ECO:0000256" key="5">
    <source>
        <dbReference type="ARBA" id="ARBA00023157"/>
    </source>
</evidence>
<evidence type="ECO:0000313" key="7">
    <source>
        <dbReference type="EMBL" id="KYP38793.1"/>
    </source>
</evidence>
<keyword evidence="5" id="KW-1015">Disulfide bond</keyword>
<gene>
    <name evidence="7" type="ORF">KK1_039933</name>
</gene>
<evidence type="ECO:0000313" key="8">
    <source>
        <dbReference type="Proteomes" id="UP000075243"/>
    </source>
</evidence>
<dbReference type="AlphaFoldDB" id="A0A151R8G5"/>
<keyword evidence="8" id="KW-1185">Reference proteome</keyword>
<protein>
    <submittedName>
        <fullName evidence="7">Defensin-like protein 158 family</fullName>
    </submittedName>
</protein>
<keyword evidence="6" id="KW-0732">Signal</keyword>
<keyword evidence="3" id="KW-0295">Fungicide</keyword>
<name>A0A151R8G5_CAJCA</name>
<sequence>MAKLSFAQIIFTLILFVLVFSRASKTDQLKKCEKVIEPRSCNLMKCQKTCYTLYRNFRGFGKCLGRNGSYECVCIYDCFNNKFGDKLARGLM</sequence>
<keyword evidence="4" id="KW-0611">Plant defense</keyword>
<proteinExistence type="inferred from homology"/>
<dbReference type="GO" id="GO:0050832">
    <property type="term" value="P:defense response to fungus"/>
    <property type="evidence" value="ECO:0007669"/>
    <property type="project" value="UniProtKB-KW"/>
</dbReference>
<dbReference type="Pfam" id="PF07333">
    <property type="entry name" value="SLR1-BP"/>
    <property type="match status" value="1"/>
</dbReference>
<feature type="signal peptide" evidence="6">
    <location>
        <begin position="1"/>
        <end position="23"/>
    </location>
</feature>
<accession>A0A151R8G5</accession>
<evidence type="ECO:0000256" key="3">
    <source>
        <dbReference type="ARBA" id="ARBA00022577"/>
    </source>
</evidence>
<feature type="chain" id="PRO_5007587772" evidence="6">
    <location>
        <begin position="24"/>
        <end position="92"/>
    </location>
</feature>